<dbReference type="Proteomes" id="UP000248798">
    <property type="component" value="Unassembled WGS sequence"/>
</dbReference>
<name>A0A328FG00_9BACT</name>
<evidence type="ECO:0000313" key="4">
    <source>
        <dbReference type="Proteomes" id="UP000293902"/>
    </source>
</evidence>
<organism evidence="2 3">
    <name type="scientific">Desulfobacter hydrogenophilus</name>
    <dbReference type="NCBI Taxonomy" id="2291"/>
    <lineage>
        <taxon>Bacteria</taxon>
        <taxon>Pseudomonadati</taxon>
        <taxon>Thermodesulfobacteriota</taxon>
        <taxon>Desulfobacteria</taxon>
        <taxon>Desulfobacterales</taxon>
        <taxon>Desulfobacteraceae</taxon>
        <taxon>Desulfobacter</taxon>
    </lineage>
</organism>
<dbReference type="AlphaFoldDB" id="A0A328FG00"/>
<dbReference type="EMBL" id="QLNI01000003">
    <property type="protein sequence ID" value="RAM03561.1"/>
    <property type="molecule type" value="Genomic_DNA"/>
</dbReference>
<evidence type="ECO:0000313" key="3">
    <source>
        <dbReference type="Proteomes" id="UP000248798"/>
    </source>
</evidence>
<dbReference type="OrthoDB" id="5420668at2"/>
<dbReference type="Proteomes" id="UP000293902">
    <property type="component" value="Chromosome"/>
</dbReference>
<evidence type="ECO:0000313" key="1">
    <source>
        <dbReference type="EMBL" id="QBH14022.1"/>
    </source>
</evidence>
<gene>
    <name evidence="2" type="ORF">DO021_02060</name>
    <name evidence="1" type="ORF">EYB58_14480</name>
</gene>
<sequence length="104" mass="11445">MVKKKNVMDSLLGTDDKTFDGSAKELDCLIYRGGPNEAKPDLPEMTSNPSWTASRGNVSVEIWEGKAKIRIRVSGDDTSHVPMRKLASIAVDAIIAELQKEKDQ</sequence>
<proteinExistence type="predicted"/>
<protein>
    <submittedName>
        <fullName evidence="2">Uncharacterized protein</fullName>
    </submittedName>
</protein>
<reference evidence="2 3" key="1">
    <citation type="submission" date="2018-06" db="EMBL/GenBank/DDBJ databases">
        <title>Complete Genome Sequence of Desulfobacter hydrogenophilus (DSM3380).</title>
        <authorList>
            <person name="Marietou A."/>
            <person name="Schreiber L."/>
            <person name="Marshall I."/>
            <person name="Jorgensen B."/>
        </authorList>
    </citation>
    <scope>NUCLEOTIDE SEQUENCE [LARGE SCALE GENOMIC DNA]</scope>
    <source>
        <strain evidence="2 3">DSM 3380</strain>
    </source>
</reference>
<evidence type="ECO:0000313" key="2">
    <source>
        <dbReference type="EMBL" id="RAM03561.1"/>
    </source>
</evidence>
<dbReference type="RefSeq" id="WP_111953231.1">
    <property type="nucleotide sequence ID" value="NZ_CP036313.1"/>
</dbReference>
<accession>A0A328FG00</accession>
<reference evidence="1 4" key="2">
    <citation type="submission" date="2019-02" db="EMBL/GenBank/DDBJ databases">
        <title>Complete genome sequence of Desulfobacter hydrogenophilus AcRS1.</title>
        <authorList>
            <person name="Marietou A."/>
            <person name="Lund M.B."/>
            <person name="Marshall I.P.G."/>
            <person name="Schreiber L."/>
            <person name="Jorgensen B."/>
        </authorList>
    </citation>
    <scope>NUCLEOTIDE SEQUENCE [LARGE SCALE GENOMIC DNA]</scope>
    <source>
        <strain evidence="1 4">AcRS1</strain>
    </source>
</reference>
<keyword evidence="4" id="KW-1185">Reference proteome</keyword>
<dbReference type="EMBL" id="CP036313">
    <property type="protein sequence ID" value="QBH14022.1"/>
    <property type="molecule type" value="Genomic_DNA"/>
</dbReference>